<dbReference type="InterPro" id="IPR036388">
    <property type="entry name" value="WH-like_DNA-bd_sf"/>
</dbReference>
<dbReference type="SUPFAM" id="SSF64288">
    <property type="entry name" value="Chorismate lyase-like"/>
    <property type="match status" value="1"/>
</dbReference>
<dbReference type="InterPro" id="IPR028978">
    <property type="entry name" value="Chorismate_lyase_/UTRA_dom_sf"/>
</dbReference>
<dbReference type="InterPro" id="IPR011663">
    <property type="entry name" value="UTRA"/>
</dbReference>
<dbReference type="CDD" id="cd07377">
    <property type="entry name" value="WHTH_GntR"/>
    <property type="match status" value="1"/>
</dbReference>
<keyword evidence="1" id="KW-0805">Transcription regulation</keyword>
<comment type="caution">
    <text evidence="5">The sequence shown here is derived from an EMBL/GenBank/DDBJ whole genome shotgun (WGS) entry which is preliminary data.</text>
</comment>
<dbReference type="PANTHER" id="PTHR44846">
    <property type="entry name" value="MANNOSYL-D-GLYCERATE TRANSPORT/METABOLISM SYSTEM REPRESSOR MNGR-RELATED"/>
    <property type="match status" value="1"/>
</dbReference>
<keyword evidence="2" id="KW-0238">DNA-binding</keyword>
<evidence type="ECO:0000256" key="2">
    <source>
        <dbReference type="ARBA" id="ARBA00023125"/>
    </source>
</evidence>
<feature type="domain" description="HTH gntR-type" evidence="4">
    <location>
        <begin position="2"/>
        <end position="70"/>
    </location>
</feature>
<dbReference type="SMART" id="SM00345">
    <property type="entry name" value="HTH_GNTR"/>
    <property type="match status" value="1"/>
</dbReference>
<dbReference type="AlphaFoldDB" id="A0A644WZ52"/>
<sequence length="245" mass="29219">MVSKYQIIKQDIIQMIEDKKFKPGDKIYSEGELKKIYNVSSTTVVKALQDLVLSGYLIRKQGEGTFVRKNFKHRRAFIDEGSPITQEFKEQYKIVESKKLIYVKEIENPEIAKKLNVRSNDILVEFCRVGYVNDRPWHVQNSYIPKKYLKNFPYNELKESNRLSDELRKMFGINLMTLPMKKKIEIEFPIVEDKVCEILKIDRNIPVYKSEGITYYPEKQPFEFVRNYIHYKFYSIEIQTEDNVE</sequence>
<evidence type="ECO:0000313" key="5">
    <source>
        <dbReference type="EMBL" id="MPM09195.1"/>
    </source>
</evidence>
<evidence type="ECO:0000256" key="1">
    <source>
        <dbReference type="ARBA" id="ARBA00023015"/>
    </source>
</evidence>
<dbReference type="Gene3D" id="1.10.10.10">
    <property type="entry name" value="Winged helix-like DNA-binding domain superfamily/Winged helix DNA-binding domain"/>
    <property type="match status" value="1"/>
</dbReference>
<gene>
    <name evidence="5" type="ORF">SDC9_55511</name>
</gene>
<dbReference type="InterPro" id="IPR036390">
    <property type="entry name" value="WH_DNA-bd_sf"/>
</dbReference>
<keyword evidence="3" id="KW-0804">Transcription</keyword>
<evidence type="ECO:0000259" key="4">
    <source>
        <dbReference type="PROSITE" id="PS50949"/>
    </source>
</evidence>
<reference evidence="5" key="1">
    <citation type="submission" date="2019-08" db="EMBL/GenBank/DDBJ databases">
        <authorList>
            <person name="Kucharzyk K."/>
            <person name="Murdoch R.W."/>
            <person name="Higgins S."/>
            <person name="Loffler F."/>
        </authorList>
    </citation>
    <scope>NUCLEOTIDE SEQUENCE</scope>
</reference>
<evidence type="ECO:0000256" key="3">
    <source>
        <dbReference type="ARBA" id="ARBA00023163"/>
    </source>
</evidence>
<dbReference type="InterPro" id="IPR000524">
    <property type="entry name" value="Tscrpt_reg_HTH_GntR"/>
</dbReference>
<proteinExistence type="predicted"/>
<dbReference type="Gene3D" id="3.40.1410.10">
    <property type="entry name" value="Chorismate lyase-like"/>
    <property type="match status" value="1"/>
</dbReference>
<dbReference type="EMBL" id="VSSQ01001541">
    <property type="protein sequence ID" value="MPM09195.1"/>
    <property type="molecule type" value="Genomic_DNA"/>
</dbReference>
<dbReference type="Pfam" id="PF00392">
    <property type="entry name" value="GntR"/>
    <property type="match status" value="1"/>
</dbReference>
<dbReference type="InterPro" id="IPR050679">
    <property type="entry name" value="Bact_HTH_transcr_reg"/>
</dbReference>
<name>A0A644WZ52_9ZZZZ</name>
<dbReference type="PROSITE" id="PS50949">
    <property type="entry name" value="HTH_GNTR"/>
    <property type="match status" value="1"/>
</dbReference>
<dbReference type="PANTHER" id="PTHR44846:SF1">
    <property type="entry name" value="MANNOSYL-D-GLYCERATE TRANSPORT_METABOLISM SYSTEM REPRESSOR MNGR-RELATED"/>
    <property type="match status" value="1"/>
</dbReference>
<dbReference type="GO" id="GO:0045892">
    <property type="term" value="P:negative regulation of DNA-templated transcription"/>
    <property type="evidence" value="ECO:0007669"/>
    <property type="project" value="TreeGrafter"/>
</dbReference>
<dbReference type="GO" id="GO:0003677">
    <property type="term" value="F:DNA binding"/>
    <property type="evidence" value="ECO:0007669"/>
    <property type="project" value="UniProtKB-KW"/>
</dbReference>
<dbReference type="SMART" id="SM00866">
    <property type="entry name" value="UTRA"/>
    <property type="match status" value="1"/>
</dbReference>
<dbReference type="GO" id="GO:0003700">
    <property type="term" value="F:DNA-binding transcription factor activity"/>
    <property type="evidence" value="ECO:0007669"/>
    <property type="project" value="InterPro"/>
</dbReference>
<dbReference type="Pfam" id="PF07702">
    <property type="entry name" value="UTRA"/>
    <property type="match status" value="1"/>
</dbReference>
<dbReference type="SUPFAM" id="SSF46785">
    <property type="entry name" value="Winged helix' DNA-binding domain"/>
    <property type="match status" value="1"/>
</dbReference>
<protein>
    <recommendedName>
        <fullName evidence="4">HTH gntR-type domain-containing protein</fullName>
    </recommendedName>
</protein>
<organism evidence="5">
    <name type="scientific">bioreactor metagenome</name>
    <dbReference type="NCBI Taxonomy" id="1076179"/>
    <lineage>
        <taxon>unclassified sequences</taxon>
        <taxon>metagenomes</taxon>
        <taxon>ecological metagenomes</taxon>
    </lineage>
</organism>
<accession>A0A644WZ52</accession>